<feature type="domain" description="Protein FecR C-terminal" evidence="3">
    <location>
        <begin position="303"/>
        <end position="372"/>
    </location>
</feature>
<keyword evidence="5" id="KW-1185">Reference proteome</keyword>
<name>A0A1T5DX64_9SPHI</name>
<dbReference type="OrthoDB" id="1099963at2"/>
<dbReference type="PANTHER" id="PTHR30273:SF2">
    <property type="entry name" value="PROTEIN FECR"/>
    <property type="match status" value="1"/>
</dbReference>
<dbReference type="Proteomes" id="UP000190150">
    <property type="component" value="Unassembled WGS sequence"/>
</dbReference>
<dbReference type="GO" id="GO:0016989">
    <property type="term" value="F:sigma factor antagonist activity"/>
    <property type="evidence" value="ECO:0007669"/>
    <property type="project" value="TreeGrafter"/>
</dbReference>
<organism evidence="4 5">
    <name type="scientific">Sphingobacterium nematocida</name>
    <dbReference type="NCBI Taxonomy" id="1513896"/>
    <lineage>
        <taxon>Bacteria</taxon>
        <taxon>Pseudomonadati</taxon>
        <taxon>Bacteroidota</taxon>
        <taxon>Sphingobacteriia</taxon>
        <taxon>Sphingobacteriales</taxon>
        <taxon>Sphingobacteriaceae</taxon>
        <taxon>Sphingobacterium</taxon>
    </lineage>
</organism>
<proteinExistence type="predicted"/>
<accession>A0A1T5DX64</accession>
<dbReference type="Pfam" id="PF04773">
    <property type="entry name" value="FecR"/>
    <property type="match status" value="1"/>
</dbReference>
<keyword evidence="1" id="KW-0472">Membrane</keyword>
<dbReference type="EMBL" id="FUZF01000009">
    <property type="protein sequence ID" value="SKB76189.1"/>
    <property type="molecule type" value="Genomic_DNA"/>
</dbReference>
<dbReference type="RefSeq" id="WP_079643133.1">
    <property type="nucleotide sequence ID" value="NZ_FUZF01000009.1"/>
</dbReference>
<gene>
    <name evidence="4" type="ORF">SAMN05660841_02198</name>
</gene>
<dbReference type="Pfam" id="PF16344">
    <property type="entry name" value="FecR_C"/>
    <property type="match status" value="1"/>
</dbReference>
<evidence type="ECO:0000313" key="4">
    <source>
        <dbReference type="EMBL" id="SKB76189.1"/>
    </source>
</evidence>
<sequence length="382" mass="42358">MKEPKELLEKYKSGLCSPEELALLHRWIHHIHLNQPSSLSEEELNRAKVDFEKQFATQTTVVRSLVNWKTIAAAASVILLLGGGFYFISGPVAPDIESTALVSENDVLPGGDVAILTMEDGKKVNLDSISEGSVISQTGSKITKNEEGALVYTADPQSALSIAYHTVETPSKGQYRIVLPDGTKVWVNSESSLKFPTRFAGAAREVELDGEAYFEVAKDSSRPFFVQSKSQKVEVLGTHFNIKSYRDEPYEKTTLLEGAVKVSYANLSISRILKPGDQATVSDDRCAVRAVDVEQAIDWKNGDFIFREESLVHIMKRVSRWYGVDVAYERGVDLSQTFSGQVSRSKNLSEVIACLESTGDLKFVTKNNKIWITKTNPKTNEI</sequence>
<evidence type="ECO:0000259" key="3">
    <source>
        <dbReference type="Pfam" id="PF16344"/>
    </source>
</evidence>
<dbReference type="Gene3D" id="3.55.50.30">
    <property type="match status" value="1"/>
</dbReference>
<feature type="domain" description="FecR protein" evidence="2">
    <location>
        <begin position="166"/>
        <end position="261"/>
    </location>
</feature>
<reference evidence="5" key="1">
    <citation type="submission" date="2017-02" db="EMBL/GenBank/DDBJ databases">
        <authorList>
            <person name="Varghese N."/>
            <person name="Submissions S."/>
        </authorList>
    </citation>
    <scope>NUCLEOTIDE SEQUENCE [LARGE SCALE GENOMIC DNA]</scope>
    <source>
        <strain evidence="5">DSM 24091</strain>
    </source>
</reference>
<protein>
    <submittedName>
        <fullName evidence="4">FecR family protein</fullName>
    </submittedName>
</protein>
<dbReference type="FunFam" id="2.60.120.1440:FF:000001">
    <property type="entry name" value="Putative anti-sigma factor"/>
    <property type="match status" value="1"/>
</dbReference>
<dbReference type="InterPro" id="IPR006860">
    <property type="entry name" value="FecR"/>
</dbReference>
<evidence type="ECO:0000256" key="1">
    <source>
        <dbReference type="SAM" id="Phobius"/>
    </source>
</evidence>
<evidence type="ECO:0000313" key="5">
    <source>
        <dbReference type="Proteomes" id="UP000190150"/>
    </source>
</evidence>
<dbReference type="InterPro" id="IPR032508">
    <property type="entry name" value="FecR_C"/>
</dbReference>
<dbReference type="STRING" id="1513896.SAMN05660841_02198"/>
<dbReference type="InterPro" id="IPR012373">
    <property type="entry name" value="Ferrdict_sens_TM"/>
</dbReference>
<dbReference type="PANTHER" id="PTHR30273">
    <property type="entry name" value="PERIPLASMIC SIGNAL SENSOR AND SIGMA FACTOR ACTIVATOR FECR-RELATED"/>
    <property type="match status" value="1"/>
</dbReference>
<evidence type="ECO:0000259" key="2">
    <source>
        <dbReference type="Pfam" id="PF04773"/>
    </source>
</evidence>
<dbReference type="Gene3D" id="2.60.120.1440">
    <property type="match status" value="1"/>
</dbReference>
<keyword evidence="1" id="KW-1133">Transmembrane helix</keyword>
<feature type="transmembrane region" description="Helical" evidence="1">
    <location>
        <begin position="70"/>
        <end position="88"/>
    </location>
</feature>
<dbReference type="AlphaFoldDB" id="A0A1T5DX64"/>
<keyword evidence="1" id="KW-0812">Transmembrane</keyword>
<dbReference type="PIRSF" id="PIRSF018266">
    <property type="entry name" value="FecR"/>
    <property type="match status" value="1"/>
</dbReference>